<sequence>MLAEFKIINDPLRPSICTNLCSVCYRNSKNGSKSIGCCSYEPEFCLFDLVFLYLHYPEFYKLILKKGQIIKGYNGIMLEMKSGFNHCPFASDSGCVLPRDAITPLCRLFICQEAAIFGPDIIEEKFDEYFSSKEYDLNLFLNNKLVHDKDFTKARLHNFIVEFSPTIDTMISGINRINPPIETFNIEMKIEDFGILL</sequence>
<dbReference type="OrthoDB" id="2876964at2"/>
<dbReference type="AlphaFoldDB" id="A0A1M5RFN9"/>
<name>A0A1M5RFN9_9FIRM</name>
<proteinExistence type="predicted"/>
<keyword evidence="2" id="KW-1185">Reference proteome</keyword>
<protein>
    <submittedName>
        <fullName evidence="1">Uncharacterized protein</fullName>
    </submittedName>
</protein>
<dbReference type="EMBL" id="FQXJ01000003">
    <property type="protein sequence ID" value="SHH25192.1"/>
    <property type="molecule type" value="Genomic_DNA"/>
</dbReference>
<evidence type="ECO:0000313" key="2">
    <source>
        <dbReference type="Proteomes" id="UP000183954"/>
    </source>
</evidence>
<accession>A0A1M5RFN9</accession>
<organism evidence="1 2">
    <name type="scientific">Desulfosporosinus lacus DSM 15449</name>
    <dbReference type="NCBI Taxonomy" id="1121420"/>
    <lineage>
        <taxon>Bacteria</taxon>
        <taxon>Bacillati</taxon>
        <taxon>Bacillota</taxon>
        <taxon>Clostridia</taxon>
        <taxon>Eubacteriales</taxon>
        <taxon>Desulfitobacteriaceae</taxon>
        <taxon>Desulfosporosinus</taxon>
    </lineage>
</organism>
<evidence type="ECO:0000313" key="1">
    <source>
        <dbReference type="EMBL" id="SHH25192.1"/>
    </source>
</evidence>
<dbReference type="Proteomes" id="UP000183954">
    <property type="component" value="Unassembled WGS sequence"/>
</dbReference>
<gene>
    <name evidence="1" type="ORF">SAMN02746098_00550</name>
</gene>
<reference evidence="2" key="1">
    <citation type="submission" date="2016-11" db="EMBL/GenBank/DDBJ databases">
        <authorList>
            <person name="Varghese N."/>
            <person name="Submissions S."/>
        </authorList>
    </citation>
    <scope>NUCLEOTIDE SEQUENCE [LARGE SCALE GENOMIC DNA]</scope>
    <source>
        <strain evidence="2">DSM 15449</strain>
    </source>
</reference>